<dbReference type="EMBL" id="AOFQ01000060">
    <property type="protein sequence ID" value="ESQ97633.1"/>
    <property type="molecule type" value="Genomic_DNA"/>
</dbReference>
<dbReference type="GO" id="GO:0048038">
    <property type="term" value="F:quinone binding"/>
    <property type="evidence" value="ECO:0007669"/>
    <property type="project" value="InterPro"/>
</dbReference>
<gene>
    <name evidence="4" type="ORF">F753_20075</name>
</gene>
<name>V4QCP3_STUCH</name>
<evidence type="ECO:0000256" key="1">
    <source>
        <dbReference type="ARBA" id="ARBA00004886"/>
    </source>
</evidence>
<dbReference type="GO" id="GO:0018189">
    <property type="term" value="P:pyrroloquinoline quinone biosynthetic process"/>
    <property type="evidence" value="ECO:0007669"/>
    <property type="project" value="UniProtKB-UniPathway"/>
</dbReference>
<dbReference type="NCBIfam" id="TIGR03859">
    <property type="entry name" value="PQQ_PqqD"/>
    <property type="match status" value="1"/>
</dbReference>
<organism evidence="4 5">
    <name type="scientific">Stutzerimonas chloritidismutans AW-1</name>
    <dbReference type="NCBI Taxonomy" id="1263865"/>
    <lineage>
        <taxon>Bacteria</taxon>
        <taxon>Pseudomonadati</taxon>
        <taxon>Pseudomonadota</taxon>
        <taxon>Gammaproteobacteria</taxon>
        <taxon>Pseudomonadales</taxon>
        <taxon>Pseudomonadaceae</taxon>
        <taxon>Stutzerimonas</taxon>
    </lineage>
</organism>
<evidence type="ECO:0000256" key="3">
    <source>
        <dbReference type="ARBA" id="ARBA00022905"/>
    </source>
</evidence>
<reference evidence="4 5" key="1">
    <citation type="submission" date="2013-07" db="EMBL/GenBank/DDBJ databases">
        <authorList>
            <person name="Schaap P.J."/>
            <person name="Mehboob F."/>
            <person name="Oosterkamp M.J."/>
            <person name="de Vos W.M."/>
            <person name="Stams A.J.M."/>
            <person name="Koehorst J.J."/>
        </authorList>
    </citation>
    <scope>NUCLEOTIDE SEQUENCE [LARGE SCALE GENOMIC DNA]</scope>
    <source>
        <strain evidence="4 5">AW-1</strain>
    </source>
</reference>
<accession>V4QCP3</accession>
<dbReference type="InterPro" id="IPR008792">
    <property type="entry name" value="PQQD"/>
</dbReference>
<evidence type="ECO:0000256" key="2">
    <source>
        <dbReference type="ARBA" id="ARBA00011741"/>
    </source>
</evidence>
<evidence type="ECO:0000313" key="4">
    <source>
        <dbReference type="EMBL" id="ESQ97633.1"/>
    </source>
</evidence>
<dbReference type="Proteomes" id="UP000017822">
    <property type="component" value="Unassembled WGS sequence"/>
</dbReference>
<keyword evidence="3" id="KW-0884">PQQ biosynthesis</keyword>
<comment type="pathway">
    <text evidence="1">Cofactor biosynthesis; pyrroloquinoline quinone biosynthesis.</text>
</comment>
<dbReference type="AlphaFoldDB" id="V4QCP3"/>
<comment type="caution">
    <text evidence="4">The sequence shown here is derived from an EMBL/GenBank/DDBJ whole genome shotgun (WGS) entry which is preliminary data.</text>
</comment>
<dbReference type="UniPathway" id="UPA00539"/>
<dbReference type="Pfam" id="PF05402">
    <property type="entry name" value="PqqD"/>
    <property type="match status" value="1"/>
</dbReference>
<sequence length="100" mass="11178">MDMMTTTKILPASCYEIRPPFLFRWEDSQHAHVLLYPEGIVKLNATGGEILQRCDGKTSVAELIDQLALSYNASDADTIRNGVLNFLEVSHGKGWIRVKA</sequence>
<dbReference type="InterPro" id="IPR041881">
    <property type="entry name" value="PqqD_sf"/>
</dbReference>
<dbReference type="InterPro" id="IPR022479">
    <property type="entry name" value="PqqD_bac"/>
</dbReference>
<dbReference type="Gene3D" id="1.10.10.1150">
    <property type="entry name" value="Coenzyme PQQ synthesis protein D (PqqD)"/>
    <property type="match status" value="1"/>
</dbReference>
<dbReference type="PATRIC" id="fig|1263865.4.peg.3866"/>
<comment type="subunit">
    <text evidence="2">Monomer. Interacts with PqqE.</text>
</comment>
<proteinExistence type="predicted"/>
<evidence type="ECO:0000313" key="5">
    <source>
        <dbReference type="Proteomes" id="UP000017822"/>
    </source>
</evidence>
<protein>
    <submittedName>
        <fullName evidence="4">Pyrroloquinoline quinone biosynthesis protein D</fullName>
    </submittedName>
</protein>